<dbReference type="WBParaSite" id="nRc.2.0.1.t06266-RA">
    <property type="protein sequence ID" value="nRc.2.0.1.t06266-RA"/>
    <property type="gene ID" value="nRc.2.0.1.g06266"/>
</dbReference>
<sequence>MQNILDEYAIEKNEKSSCDYFLGKTEGFAIRISRSVLACHHKGLNCRFFMLFKFNRITAWILEKKTKN</sequence>
<accession>A0A915HYB2</accession>
<reference evidence="2" key="1">
    <citation type="submission" date="2022-11" db="UniProtKB">
        <authorList>
            <consortium name="WormBaseParasite"/>
        </authorList>
    </citation>
    <scope>IDENTIFICATION</scope>
</reference>
<evidence type="ECO:0000313" key="1">
    <source>
        <dbReference type="Proteomes" id="UP000887565"/>
    </source>
</evidence>
<keyword evidence="1" id="KW-1185">Reference proteome</keyword>
<evidence type="ECO:0000313" key="2">
    <source>
        <dbReference type="WBParaSite" id="nRc.2.0.1.t06266-RA"/>
    </source>
</evidence>
<organism evidence="1 2">
    <name type="scientific">Romanomermis culicivorax</name>
    <name type="common">Nematode worm</name>
    <dbReference type="NCBI Taxonomy" id="13658"/>
    <lineage>
        <taxon>Eukaryota</taxon>
        <taxon>Metazoa</taxon>
        <taxon>Ecdysozoa</taxon>
        <taxon>Nematoda</taxon>
        <taxon>Enoplea</taxon>
        <taxon>Dorylaimia</taxon>
        <taxon>Mermithida</taxon>
        <taxon>Mermithoidea</taxon>
        <taxon>Mermithidae</taxon>
        <taxon>Romanomermis</taxon>
    </lineage>
</organism>
<dbReference type="AlphaFoldDB" id="A0A915HYB2"/>
<name>A0A915HYB2_ROMCU</name>
<protein>
    <submittedName>
        <fullName evidence="2">Uncharacterized protein</fullName>
    </submittedName>
</protein>
<dbReference type="Proteomes" id="UP000887565">
    <property type="component" value="Unplaced"/>
</dbReference>
<proteinExistence type="predicted"/>